<dbReference type="EMBL" id="KV878989">
    <property type="protein sequence ID" value="OJJ95360.1"/>
    <property type="molecule type" value="Genomic_DNA"/>
</dbReference>
<reference evidence="3" key="1">
    <citation type="journal article" date="2017" name="Genome Biol.">
        <title>Comparative genomics reveals high biological diversity and specific adaptations in the industrially and medically important fungal genus Aspergillus.</title>
        <authorList>
            <person name="de Vries R.P."/>
            <person name="Riley R."/>
            <person name="Wiebenga A."/>
            <person name="Aguilar-Osorio G."/>
            <person name="Amillis S."/>
            <person name="Uchima C.A."/>
            <person name="Anderluh G."/>
            <person name="Asadollahi M."/>
            <person name="Askin M."/>
            <person name="Barry K."/>
            <person name="Battaglia E."/>
            <person name="Bayram O."/>
            <person name="Benocci T."/>
            <person name="Braus-Stromeyer S.A."/>
            <person name="Caldana C."/>
            <person name="Canovas D."/>
            <person name="Cerqueira G.C."/>
            <person name="Chen F."/>
            <person name="Chen W."/>
            <person name="Choi C."/>
            <person name="Clum A."/>
            <person name="Dos Santos R.A."/>
            <person name="Damasio A.R."/>
            <person name="Diallinas G."/>
            <person name="Emri T."/>
            <person name="Fekete E."/>
            <person name="Flipphi M."/>
            <person name="Freyberg S."/>
            <person name="Gallo A."/>
            <person name="Gournas C."/>
            <person name="Habgood R."/>
            <person name="Hainaut M."/>
            <person name="Harispe M.L."/>
            <person name="Henrissat B."/>
            <person name="Hilden K.S."/>
            <person name="Hope R."/>
            <person name="Hossain A."/>
            <person name="Karabika E."/>
            <person name="Karaffa L."/>
            <person name="Karanyi Z."/>
            <person name="Krasevec N."/>
            <person name="Kuo A."/>
            <person name="Kusch H."/>
            <person name="LaButti K."/>
            <person name="Lagendijk E.L."/>
            <person name="Lapidus A."/>
            <person name="Levasseur A."/>
            <person name="Lindquist E."/>
            <person name="Lipzen A."/>
            <person name="Logrieco A.F."/>
            <person name="MacCabe A."/>
            <person name="Maekelae M.R."/>
            <person name="Malavazi I."/>
            <person name="Melin P."/>
            <person name="Meyer V."/>
            <person name="Mielnichuk N."/>
            <person name="Miskei M."/>
            <person name="Molnar A.P."/>
            <person name="Mule G."/>
            <person name="Ngan C.Y."/>
            <person name="Orejas M."/>
            <person name="Orosz E."/>
            <person name="Ouedraogo J.P."/>
            <person name="Overkamp K.M."/>
            <person name="Park H.-S."/>
            <person name="Perrone G."/>
            <person name="Piumi F."/>
            <person name="Punt P.J."/>
            <person name="Ram A.F."/>
            <person name="Ramon A."/>
            <person name="Rauscher S."/>
            <person name="Record E."/>
            <person name="Riano-Pachon D.M."/>
            <person name="Robert V."/>
            <person name="Roehrig J."/>
            <person name="Ruller R."/>
            <person name="Salamov A."/>
            <person name="Salih N.S."/>
            <person name="Samson R.A."/>
            <person name="Sandor E."/>
            <person name="Sanguinetti M."/>
            <person name="Schuetze T."/>
            <person name="Sepcic K."/>
            <person name="Shelest E."/>
            <person name="Sherlock G."/>
            <person name="Sophianopoulou V."/>
            <person name="Squina F.M."/>
            <person name="Sun H."/>
            <person name="Susca A."/>
            <person name="Todd R.B."/>
            <person name="Tsang A."/>
            <person name="Unkles S.E."/>
            <person name="van de Wiele N."/>
            <person name="van Rossen-Uffink D."/>
            <person name="Oliveira J.V."/>
            <person name="Vesth T.C."/>
            <person name="Visser J."/>
            <person name="Yu J.-H."/>
            <person name="Zhou M."/>
            <person name="Andersen M.R."/>
            <person name="Archer D.B."/>
            <person name="Baker S.E."/>
            <person name="Benoit I."/>
            <person name="Brakhage A.A."/>
            <person name="Braus G.H."/>
            <person name="Fischer R."/>
            <person name="Frisvad J.C."/>
            <person name="Goldman G.H."/>
            <person name="Houbraken J."/>
            <person name="Oakley B."/>
            <person name="Pocsi I."/>
            <person name="Scazzocchio C."/>
            <person name="Seiboth B."/>
            <person name="vanKuyk P.A."/>
            <person name="Wortman J."/>
            <person name="Dyer P.S."/>
            <person name="Grigoriev I.V."/>
        </authorList>
    </citation>
    <scope>NUCLEOTIDE SEQUENCE [LARGE SCALE GENOMIC DNA]</scope>
    <source>
        <strain evidence="3">ATCC 16872 / CBS 172.66 / WB 5094</strain>
    </source>
</reference>
<evidence type="ECO:0000256" key="1">
    <source>
        <dbReference type="SAM" id="MobiDB-lite"/>
    </source>
</evidence>
<protein>
    <submittedName>
        <fullName evidence="2">Uncharacterized protein</fullName>
    </submittedName>
</protein>
<keyword evidence="3" id="KW-1185">Reference proteome</keyword>
<accession>A0A1L9WGR7</accession>
<feature type="region of interest" description="Disordered" evidence="1">
    <location>
        <begin position="1"/>
        <end position="32"/>
    </location>
</feature>
<dbReference type="VEuPathDB" id="FungiDB:ASPACDRAFT_47707"/>
<dbReference type="AlphaFoldDB" id="A0A1L9WGR7"/>
<gene>
    <name evidence="2" type="ORF">ASPACDRAFT_47707</name>
</gene>
<dbReference type="GeneID" id="30975815"/>
<dbReference type="RefSeq" id="XP_020051700.1">
    <property type="nucleotide sequence ID" value="XM_020202001.1"/>
</dbReference>
<sequence>GEARPPTGGSPPPWGAGRACARGPGGPSNRPALPGLLQQGYLTAYTTRLVTSVVCRGFIPARGDIAIRQPATGGFSPGAVASLLRCMARRPIPDRYYSRGEPQHGRLRMRMLLERSANLLPPQSLPRPTRYHTVSRFDLNLIGRHPNLDEMVFQELEWRREPWPVVERLFRWAKTCARERRNPEFFRTIEQYSWRVRYPV</sequence>
<dbReference type="OrthoDB" id="4508657at2759"/>
<evidence type="ECO:0000313" key="2">
    <source>
        <dbReference type="EMBL" id="OJJ95360.1"/>
    </source>
</evidence>
<organism evidence="2 3">
    <name type="scientific">Aspergillus aculeatus (strain ATCC 16872 / CBS 172.66 / WB 5094)</name>
    <dbReference type="NCBI Taxonomy" id="690307"/>
    <lineage>
        <taxon>Eukaryota</taxon>
        <taxon>Fungi</taxon>
        <taxon>Dikarya</taxon>
        <taxon>Ascomycota</taxon>
        <taxon>Pezizomycotina</taxon>
        <taxon>Eurotiomycetes</taxon>
        <taxon>Eurotiomycetidae</taxon>
        <taxon>Eurotiales</taxon>
        <taxon>Aspergillaceae</taxon>
        <taxon>Aspergillus</taxon>
        <taxon>Aspergillus subgen. Circumdati</taxon>
    </lineage>
</organism>
<proteinExistence type="predicted"/>
<dbReference type="STRING" id="690307.A0A1L9WGR7"/>
<feature type="non-terminal residue" evidence="2">
    <location>
        <position position="1"/>
    </location>
</feature>
<dbReference type="Proteomes" id="UP000184546">
    <property type="component" value="Unassembled WGS sequence"/>
</dbReference>
<name>A0A1L9WGR7_ASPA1</name>
<evidence type="ECO:0000313" key="3">
    <source>
        <dbReference type="Proteomes" id="UP000184546"/>
    </source>
</evidence>